<sequence>MNDTETDARVPATREYRAAELAEAAGITLRTLRFYRERKLLPPPRREGRIVWYGEDHLARLRTISALLARGHTLVGVAELLAAFAAGRDAGQTAELLGLEERAPFSDEERVRLTPPELAAYFAGQETPENLAESLELGYIAVDGEEVVHASRDLLESSAALVTEGIPLAAILEVARSQRANADALATAFAGLLRRYVLPDLLGAPGEAAAGPLSEEGMEQLAKALERLRPLMRQVVYAEVSLALDRHLRRELGQPE</sequence>
<dbReference type="PROSITE" id="PS50937">
    <property type="entry name" value="HTH_MERR_2"/>
    <property type="match status" value="1"/>
</dbReference>
<dbReference type="SUPFAM" id="SSF46955">
    <property type="entry name" value="Putative DNA-binding domain"/>
    <property type="match status" value="1"/>
</dbReference>
<proteinExistence type="predicted"/>
<dbReference type="SMART" id="SM00422">
    <property type="entry name" value="HTH_MERR"/>
    <property type="match status" value="1"/>
</dbReference>
<comment type="caution">
    <text evidence="3">The sequence shown here is derived from an EMBL/GenBank/DDBJ whole genome shotgun (WGS) entry which is preliminary data.</text>
</comment>
<dbReference type="Gene3D" id="1.10.1660.10">
    <property type="match status" value="1"/>
</dbReference>
<dbReference type="RefSeq" id="WP_311632036.1">
    <property type="nucleotide sequence ID" value="NZ_JAVREN010000030.1"/>
</dbReference>
<evidence type="ECO:0000313" key="3">
    <source>
        <dbReference type="EMBL" id="MDT0309084.1"/>
    </source>
</evidence>
<evidence type="ECO:0000313" key="4">
    <source>
        <dbReference type="Proteomes" id="UP001183388"/>
    </source>
</evidence>
<dbReference type="Proteomes" id="UP001183388">
    <property type="component" value="Unassembled WGS sequence"/>
</dbReference>
<dbReference type="EMBL" id="JAVREN010000030">
    <property type="protein sequence ID" value="MDT0309084.1"/>
    <property type="molecule type" value="Genomic_DNA"/>
</dbReference>
<evidence type="ECO:0000259" key="2">
    <source>
        <dbReference type="PROSITE" id="PS50937"/>
    </source>
</evidence>
<dbReference type="PANTHER" id="PTHR30204">
    <property type="entry name" value="REDOX-CYCLING DRUG-SENSING TRANSCRIPTIONAL ACTIVATOR SOXR"/>
    <property type="match status" value="1"/>
</dbReference>
<organism evidence="3 4">
    <name type="scientific">Streptomyces boetiae</name>
    <dbReference type="NCBI Taxonomy" id="3075541"/>
    <lineage>
        <taxon>Bacteria</taxon>
        <taxon>Bacillati</taxon>
        <taxon>Actinomycetota</taxon>
        <taxon>Actinomycetes</taxon>
        <taxon>Kitasatosporales</taxon>
        <taxon>Streptomycetaceae</taxon>
        <taxon>Streptomyces</taxon>
    </lineage>
</organism>
<protein>
    <submittedName>
        <fullName evidence="3">MerR family transcriptional regulator</fullName>
    </submittedName>
</protein>
<evidence type="ECO:0000256" key="1">
    <source>
        <dbReference type="ARBA" id="ARBA00023125"/>
    </source>
</evidence>
<gene>
    <name evidence="3" type="ORF">RM780_19265</name>
</gene>
<keyword evidence="1" id="KW-0238">DNA-binding</keyword>
<feature type="domain" description="HTH merR-type" evidence="2">
    <location>
        <begin position="15"/>
        <end position="83"/>
    </location>
</feature>
<dbReference type="PANTHER" id="PTHR30204:SF93">
    <property type="entry name" value="HTH MERR-TYPE DOMAIN-CONTAINING PROTEIN"/>
    <property type="match status" value="1"/>
</dbReference>
<name>A0ABU2LBY9_9ACTN</name>
<dbReference type="InterPro" id="IPR047057">
    <property type="entry name" value="MerR_fam"/>
</dbReference>
<dbReference type="Pfam" id="PF13411">
    <property type="entry name" value="MerR_1"/>
    <property type="match status" value="1"/>
</dbReference>
<keyword evidence="4" id="KW-1185">Reference proteome</keyword>
<reference evidence="4" key="1">
    <citation type="submission" date="2023-07" db="EMBL/GenBank/DDBJ databases">
        <title>30 novel species of actinomycetes from the DSMZ collection.</title>
        <authorList>
            <person name="Nouioui I."/>
        </authorList>
    </citation>
    <scope>NUCLEOTIDE SEQUENCE [LARGE SCALE GENOMIC DNA]</scope>
    <source>
        <strain evidence="4">DSM 44917</strain>
    </source>
</reference>
<accession>A0ABU2LBY9</accession>
<dbReference type="InterPro" id="IPR000551">
    <property type="entry name" value="MerR-type_HTH_dom"/>
</dbReference>
<dbReference type="InterPro" id="IPR009061">
    <property type="entry name" value="DNA-bd_dom_put_sf"/>
</dbReference>